<protein>
    <submittedName>
        <fullName evidence="2">Uncharacterized protein</fullName>
    </submittedName>
</protein>
<feature type="region of interest" description="Disordered" evidence="1">
    <location>
        <begin position="36"/>
        <end position="77"/>
    </location>
</feature>
<reference evidence="2 3" key="1">
    <citation type="submission" date="2023-09" db="EMBL/GenBank/DDBJ databases">
        <authorList>
            <person name="Wang M."/>
        </authorList>
    </citation>
    <scope>NUCLEOTIDE SEQUENCE [LARGE SCALE GENOMIC DNA]</scope>
    <source>
        <strain evidence="2">GT-2023</strain>
        <tissue evidence="2">Liver</tissue>
    </source>
</reference>
<keyword evidence="3" id="KW-1185">Reference proteome</keyword>
<organism evidence="2 3">
    <name type="scientific">Cirrhinus molitorella</name>
    <name type="common">mud carp</name>
    <dbReference type="NCBI Taxonomy" id="172907"/>
    <lineage>
        <taxon>Eukaryota</taxon>
        <taxon>Metazoa</taxon>
        <taxon>Chordata</taxon>
        <taxon>Craniata</taxon>
        <taxon>Vertebrata</taxon>
        <taxon>Euteleostomi</taxon>
        <taxon>Actinopterygii</taxon>
        <taxon>Neopterygii</taxon>
        <taxon>Teleostei</taxon>
        <taxon>Ostariophysi</taxon>
        <taxon>Cypriniformes</taxon>
        <taxon>Cyprinidae</taxon>
        <taxon>Labeoninae</taxon>
        <taxon>Labeonini</taxon>
        <taxon>Cirrhinus</taxon>
    </lineage>
</organism>
<comment type="caution">
    <text evidence="2">The sequence shown here is derived from an EMBL/GenBank/DDBJ whole genome shotgun (WGS) entry which is preliminary data.</text>
</comment>
<evidence type="ECO:0000256" key="1">
    <source>
        <dbReference type="SAM" id="MobiDB-lite"/>
    </source>
</evidence>
<feature type="compositionally biased region" description="Low complexity" evidence="1">
    <location>
        <begin position="47"/>
        <end position="66"/>
    </location>
</feature>
<gene>
    <name evidence="2" type="ORF">QQF64_009648</name>
</gene>
<sequence>MTSWILLSLRSSTVNTQIAQLPEAEVVPVAALGCLESPVEGGGSVTPSARSLSPSHRSQSPSGQSPTRHTHPPSPEY</sequence>
<accession>A0ABR3M1R6</accession>
<name>A0ABR3M1R6_9TELE</name>
<proteinExistence type="predicted"/>
<dbReference type="EMBL" id="JAYMGO010000016">
    <property type="protein sequence ID" value="KAL1259071.1"/>
    <property type="molecule type" value="Genomic_DNA"/>
</dbReference>
<evidence type="ECO:0000313" key="2">
    <source>
        <dbReference type="EMBL" id="KAL1259071.1"/>
    </source>
</evidence>
<evidence type="ECO:0000313" key="3">
    <source>
        <dbReference type="Proteomes" id="UP001558613"/>
    </source>
</evidence>
<dbReference type="Proteomes" id="UP001558613">
    <property type="component" value="Unassembled WGS sequence"/>
</dbReference>